<accession>Q69HN6</accession>
<keyword evidence="1" id="KW-0812">Transmembrane</keyword>
<dbReference type="GeneID" id="494393"/>
<reference evidence="2" key="1">
    <citation type="journal article" date="2003" name="DNA Res.">
        <title>Identification and sequence of seventy-nine new transcripts expressed in hemocytes of Ciona intestinalis, three of which may be involved in characteristic cell-cell communication.</title>
        <authorList>
            <person name="Terajima D."/>
            <person name="Yamada S."/>
            <person name="Uchino R."/>
            <person name="Ikawa S."/>
            <person name="Ikeda M."/>
            <person name="Shida K."/>
            <person name="Arai Y."/>
            <person name="Wang H.G."/>
            <person name="Satoh N."/>
            <person name="Satake M."/>
        </authorList>
    </citation>
    <scope>NUCLEOTIDE SEQUENCE</scope>
</reference>
<evidence type="ECO:0000313" key="2">
    <source>
        <dbReference type="EMBL" id="AAP91745.1"/>
    </source>
</evidence>
<dbReference type="PANTHER" id="PTHR20003:SF7">
    <property type="entry name" value="SGNH DOMAIN-CONTAINING PROTEIN"/>
    <property type="match status" value="1"/>
</dbReference>
<protein>
    <submittedName>
        <fullName evidence="2">Uncharacterized protein</fullName>
    </submittedName>
</protein>
<dbReference type="SUPFAM" id="SSF52266">
    <property type="entry name" value="SGNH hydrolase"/>
    <property type="match status" value="1"/>
</dbReference>
<proteinExistence type="evidence at transcript level"/>
<dbReference type="AlphaFoldDB" id="Q69HN6"/>
<dbReference type="PANTHER" id="PTHR20003">
    <property type="entry name" value="GLYCOPROTEIN-RELATED"/>
    <property type="match status" value="1"/>
</dbReference>
<dbReference type="RefSeq" id="NP_001231980.1">
    <property type="nucleotide sequence ID" value="NM_001245051.1"/>
</dbReference>
<keyword evidence="1" id="KW-1133">Transmembrane helix</keyword>
<feature type="transmembrane region" description="Helical" evidence="1">
    <location>
        <begin position="21"/>
        <end position="40"/>
    </location>
</feature>
<dbReference type="EMBL" id="AY261879">
    <property type="protein sequence ID" value="AAP91745.1"/>
    <property type="molecule type" value="mRNA"/>
</dbReference>
<dbReference type="KEGG" id="cin:494393"/>
<accession>A0A1W2VXL5</accession>
<keyword evidence="1" id="KW-0472">Membrane</keyword>
<name>Q69HN6_CIOIN</name>
<sequence>MPFYGQRQQHNFWMSISRVKKVPVCFVVAFMCLIVTNYLYKPEMVVFQDVPSIRYIPQRTRNIATEDFLSDSILQSNCQNIYQNITNGRWRERAYDGVAKDRKRLNELHRYFRQEHEGFSADPYRSDGKCGFKVRCCGFFPLTIKTDASAWCDPDSATACCSDKYNGKCVSTDLCTGASKINLAKHVHGEISDWIPEDPRCKMVLHDQGSACSLLKNANVKSIVFVGNSLVRNLYSAMLDLLTNNFRNGSVKAKNVDTETRERCVNQIRVMDRNCLAYTLATSSDELPSPGICNGMVKTRISLESFWRASYALELLQYVISRLDEEGTYLFIGIGLHDHSDSNVITQQFLKPTLDALRGHTWPKVRWVTTVKSGIFKPANYVSLHGDDEKISKFDREVAQFCAGYGVPTVNMTKVTTGVWSQDGQHYGQGVNTVKAQILLNLIAEEYK</sequence>
<organism evidence="2">
    <name type="scientific">Ciona intestinalis</name>
    <name type="common">Transparent sea squirt</name>
    <name type="synonym">Ascidia intestinalis</name>
    <dbReference type="NCBI Taxonomy" id="7719"/>
    <lineage>
        <taxon>Eukaryota</taxon>
        <taxon>Metazoa</taxon>
        <taxon>Chordata</taxon>
        <taxon>Tunicata</taxon>
        <taxon>Ascidiacea</taxon>
        <taxon>Phlebobranchia</taxon>
        <taxon>Cionidae</taxon>
        <taxon>Ciona</taxon>
    </lineage>
</organism>
<evidence type="ECO:0000256" key="1">
    <source>
        <dbReference type="SAM" id="Phobius"/>
    </source>
</evidence>
<dbReference type="OrthoDB" id="5373426at2759"/>